<evidence type="ECO:0000313" key="4">
    <source>
        <dbReference type="Proteomes" id="UP000239181"/>
    </source>
</evidence>
<organism evidence="3 4">
    <name type="scientific">Pantoea coffeiphila</name>
    <dbReference type="NCBI Taxonomy" id="1465635"/>
    <lineage>
        <taxon>Bacteria</taxon>
        <taxon>Pseudomonadati</taxon>
        <taxon>Pseudomonadota</taxon>
        <taxon>Gammaproteobacteria</taxon>
        <taxon>Enterobacterales</taxon>
        <taxon>Erwiniaceae</taxon>
        <taxon>Pantoea</taxon>
    </lineage>
</organism>
<accession>A0A2S9IIG3</accession>
<dbReference type="EMBL" id="PDET01000001">
    <property type="protein sequence ID" value="PRD17569.1"/>
    <property type="molecule type" value="Genomic_DNA"/>
</dbReference>
<dbReference type="InterPro" id="IPR052932">
    <property type="entry name" value="OprB_Porin"/>
</dbReference>
<evidence type="ECO:0000313" key="3">
    <source>
        <dbReference type="EMBL" id="PRD17569.1"/>
    </source>
</evidence>
<gene>
    <name evidence="3" type="ORF">CQW29_01870</name>
</gene>
<dbReference type="Pfam" id="PF04966">
    <property type="entry name" value="OprB"/>
    <property type="match status" value="1"/>
</dbReference>
<dbReference type="PANTHER" id="PTHR37944:SF1">
    <property type="entry name" value="PORIN B"/>
    <property type="match status" value="1"/>
</dbReference>
<reference evidence="3 4" key="1">
    <citation type="submission" date="2017-10" db="EMBL/GenBank/DDBJ databases">
        <title>Draft genome of two endophytic bacteria isolated from 'guarana' Paullinia cupana (Mart.) Ducke.</title>
        <authorList>
            <person name="Siqueira K.A."/>
            <person name="Liotti R.G."/>
            <person name="Mendes T.A."/>
            <person name="Soares M.A."/>
        </authorList>
    </citation>
    <scope>NUCLEOTIDE SEQUENCE [LARGE SCALE GENOMIC DNA]</scope>
    <source>
        <strain evidence="3 4">342</strain>
    </source>
</reference>
<comment type="similarity">
    <text evidence="1 2">Belongs to the OprB family.</text>
</comment>
<dbReference type="InterPro" id="IPR007049">
    <property type="entry name" value="Carb-sel_porin_OprB"/>
</dbReference>
<dbReference type="Proteomes" id="UP000239181">
    <property type="component" value="Unassembled WGS sequence"/>
</dbReference>
<keyword evidence="4" id="KW-1185">Reference proteome</keyword>
<dbReference type="GO" id="GO:0015288">
    <property type="term" value="F:porin activity"/>
    <property type="evidence" value="ECO:0007669"/>
    <property type="project" value="InterPro"/>
</dbReference>
<proteinExistence type="inferred from homology"/>
<evidence type="ECO:0000256" key="1">
    <source>
        <dbReference type="ARBA" id="ARBA00008769"/>
    </source>
</evidence>
<dbReference type="InterPro" id="IPR038673">
    <property type="entry name" value="OprB_sf"/>
</dbReference>
<dbReference type="OrthoDB" id="545475at2"/>
<dbReference type="GO" id="GO:0016020">
    <property type="term" value="C:membrane"/>
    <property type="evidence" value="ECO:0007669"/>
    <property type="project" value="InterPro"/>
</dbReference>
<comment type="caution">
    <text evidence="3">The sequence shown here is derived from an EMBL/GenBank/DDBJ whole genome shotgun (WGS) entry which is preliminary data.</text>
</comment>
<protein>
    <submittedName>
        <fullName evidence="3">Porin</fullName>
    </submittedName>
</protein>
<dbReference type="PANTHER" id="PTHR37944">
    <property type="entry name" value="PORIN B"/>
    <property type="match status" value="1"/>
</dbReference>
<dbReference type="Gene3D" id="2.40.160.180">
    <property type="entry name" value="Carbohydrate-selective porin OprB"/>
    <property type="match status" value="1"/>
</dbReference>
<evidence type="ECO:0000256" key="2">
    <source>
        <dbReference type="RuleBase" id="RU363072"/>
    </source>
</evidence>
<sequence>MFSTVSRADMAPLSVDSSYMFGDWGGLRSQLKDDGVDFQVNYTMESASNLAGGYKTSTTARYTDQWAFGTTLDLEKLLNWDDTQFQFTVTSRNGHDLTEHINDPRTGGLSSVEEVYGRGQTWRLTQFWMNKGFFDRLIEVKAGRVTVGEDFDSFQSNFENLAFGSGQPGNWRGDRWFNWPVSQWGGRVKLNFTPEVFLQVGFYNQTASNYDTGNGFRLDTSPTLGNMVPVELGWKPVFGPEKLPGNYRMGVYYSSVNGDKYSSYRNGSYNDDAHAYGGYLLLQQQLTAMDGDNQRGLSMTVQGVMNDRRTSKTDNYQAMTFVWKGPFAARSQDEIGMGAARIHVNSNYGRMQHRINEENGESNYHSPTYLPIQHGSEYNYEIYYNARLTNWFSLRPNLQYVASPGAVSEVKNAFIGGLSANVNF</sequence>
<name>A0A2S9IIG3_9GAMM</name>
<dbReference type="GO" id="GO:0008643">
    <property type="term" value="P:carbohydrate transport"/>
    <property type="evidence" value="ECO:0007669"/>
    <property type="project" value="InterPro"/>
</dbReference>
<dbReference type="AlphaFoldDB" id="A0A2S9IIG3"/>